<dbReference type="EMBL" id="CAXAMN010022695">
    <property type="protein sequence ID" value="CAK9071972.1"/>
    <property type="molecule type" value="Genomic_DNA"/>
</dbReference>
<keyword evidence="1" id="KW-0472">Membrane</keyword>
<evidence type="ECO:0000313" key="2">
    <source>
        <dbReference type="EMBL" id="CAK9071972.1"/>
    </source>
</evidence>
<comment type="caution">
    <text evidence="2">The sequence shown here is derived from an EMBL/GenBank/DDBJ whole genome shotgun (WGS) entry which is preliminary data.</text>
</comment>
<feature type="transmembrane region" description="Helical" evidence="1">
    <location>
        <begin position="559"/>
        <end position="581"/>
    </location>
</feature>
<proteinExistence type="predicted"/>
<evidence type="ECO:0000313" key="3">
    <source>
        <dbReference type="Proteomes" id="UP001642484"/>
    </source>
</evidence>
<dbReference type="InterPro" id="IPR036259">
    <property type="entry name" value="MFS_trans_sf"/>
</dbReference>
<keyword evidence="3" id="KW-1185">Reference proteome</keyword>
<feature type="transmembrane region" description="Helical" evidence="1">
    <location>
        <begin position="608"/>
        <end position="628"/>
    </location>
</feature>
<accession>A0ABP0PAI2</accession>
<organism evidence="2 3">
    <name type="scientific">Durusdinium trenchii</name>
    <dbReference type="NCBI Taxonomy" id="1381693"/>
    <lineage>
        <taxon>Eukaryota</taxon>
        <taxon>Sar</taxon>
        <taxon>Alveolata</taxon>
        <taxon>Dinophyceae</taxon>
        <taxon>Suessiales</taxon>
        <taxon>Symbiodiniaceae</taxon>
        <taxon>Durusdinium</taxon>
    </lineage>
</organism>
<keyword evidence="1" id="KW-1133">Transmembrane helix</keyword>
<evidence type="ECO:0008006" key="4">
    <source>
        <dbReference type="Google" id="ProtNLM"/>
    </source>
</evidence>
<reference evidence="2 3" key="1">
    <citation type="submission" date="2024-02" db="EMBL/GenBank/DDBJ databases">
        <authorList>
            <person name="Chen Y."/>
            <person name="Shah S."/>
            <person name="Dougan E. K."/>
            <person name="Thang M."/>
            <person name="Chan C."/>
        </authorList>
    </citation>
    <scope>NUCLEOTIDE SEQUENCE [LARGE SCALE GENOMIC DNA]</scope>
</reference>
<sequence>MATSRVLALMAQEEKEHLVEPCEVEAPGKPWLGRLSRLGAFLVAGLVLLAIVPLPGGLHDWLEGLQDPNLRSLQIELQAAGLPLPFEQKSHISSEAGSVLCVVDVAQSVGRIMGIATSIKGATVNCDYKRIEREEKRPVTKDERQRCAVTIIGVLVNTALGIGAMSSSISTCAGSVNVPANCAANINAFIGNALVLVATAMAADLSCPEDPLPDRIEAKAKEIADAKEEAAREVNDWLKEHGQDYKVLPPSPAVPKDVVYTNIARCVGSLDLAVTFVMKSAVIIADSTVDCSEEELIDEDDKRVCAINIIGLMGTLSLATRFFCLGPASNSCVAIVGDSTPRAACAADIAGINAGDPVANPGQSRAHSSRSCGPFLRAEPRGFVRFTCPSLDHASFTRGLDQVSDPEADTGAELRAFLATPDLAPGPVGADTEPCKITWASEPRFSRKKGKKAARDDQDLRSLAARNPPFKEFSATEVGNGIFLGSFLAPWHFLPVFLDSKIAADPALPGLTQATLPITTTAIFAGWLVGSCLLNRAWVEHVAWSLVWALAVGRRKVSVLLKFFVSATAGSLVVFTLLRFVHGLFLNQTGLIIVHLQEQMPLHLRSQVLVINNCFYSLVLISLAFACGHLTDLDWRIEAMVWYGLPMVLGLFIAFPNWMEVLASVPQRACRLFELKGSILACSASNAESELSPVELQQGFFSSVGFFACGCGFYGLSYSAGQISTDPYMCTILLSAADILGYVACLSANSWGRSRVQAGGFFLAALCLFLCSTGERGSSFVISFAVLGRLCLDACFTLAARPGTAFDALRDAVWSRSDGCAVLRSRAMLRQTCRAPELVRAIYETEVYVGLVEIFSESAQKKVLPACSSALPKIFGWKTSAIILKHQTTANHQPHCNYGFFEDRQTEALRLFRSEITARLGGVVAPYCGTLPAFISCPIFGAICLLGTWATLQQGDAVRREPGRTAWVGWSKSNEHGRTIGATLSFLLAVSARIFAPLSLDRPPNLHGDHPRHQGLKSWEKSESWYCTHRSDEKGVYATVAPAMNLQASCEDAFDTWSPDEWPIHKELRQSATKQAELVRQCRRN</sequence>
<keyword evidence="1" id="KW-0812">Transmembrane</keyword>
<dbReference type="Proteomes" id="UP001642484">
    <property type="component" value="Unassembled WGS sequence"/>
</dbReference>
<gene>
    <name evidence="2" type="ORF">CCMP2556_LOCUS35398</name>
</gene>
<name>A0ABP0PAI2_9DINO</name>
<feature type="transmembrane region" description="Helical" evidence="1">
    <location>
        <begin position="640"/>
        <end position="659"/>
    </location>
</feature>
<feature type="transmembrane region" description="Helical" evidence="1">
    <location>
        <begin position="516"/>
        <end position="538"/>
    </location>
</feature>
<protein>
    <recommendedName>
        <fullName evidence="4">Solute carrier family 40 protein</fullName>
    </recommendedName>
</protein>
<dbReference type="SUPFAM" id="SSF103473">
    <property type="entry name" value="MFS general substrate transporter"/>
    <property type="match status" value="1"/>
</dbReference>
<evidence type="ECO:0000256" key="1">
    <source>
        <dbReference type="SAM" id="Phobius"/>
    </source>
</evidence>